<dbReference type="EMBL" id="BAABHS010000027">
    <property type="protein sequence ID" value="GAA4983877.1"/>
    <property type="molecule type" value="Genomic_DNA"/>
</dbReference>
<dbReference type="InterPro" id="IPR036514">
    <property type="entry name" value="SGNH_hydro_sf"/>
</dbReference>
<feature type="signal peptide" evidence="1">
    <location>
        <begin position="1"/>
        <end position="32"/>
    </location>
</feature>
<proteinExistence type="predicted"/>
<organism evidence="3 4">
    <name type="scientific">Yinghuangia aomiensis</name>
    <dbReference type="NCBI Taxonomy" id="676205"/>
    <lineage>
        <taxon>Bacteria</taxon>
        <taxon>Bacillati</taxon>
        <taxon>Actinomycetota</taxon>
        <taxon>Actinomycetes</taxon>
        <taxon>Kitasatosporales</taxon>
        <taxon>Streptomycetaceae</taxon>
        <taxon>Yinghuangia</taxon>
    </lineage>
</organism>
<dbReference type="InterPro" id="IPR037460">
    <property type="entry name" value="SEST-like"/>
</dbReference>
<keyword evidence="3" id="KW-0378">Hydrolase</keyword>
<protein>
    <submittedName>
        <fullName evidence="3">SGNH/GDSL hydrolase family protein</fullName>
    </submittedName>
</protein>
<evidence type="ECO:0000259" key="2">
    <source>
        <dbReference type="Pfam" id="PF13472"/>
    </source>
</evidence>
<dbReference type="InterPro" id="IPR006311">
    <property type="entry name" value="TAT_signal"/>
</dbReference>
<gene>
    <name evidence="3" type="ORF">GCM10023205_62240</name>
</gene>
<feature type="chain" id="PRO_5046100233" evidence="1">
    <location>
        <begin position="33"/>
        <end position="298"/>
    </location>
</feature>
<keyword evidence="4" id="KW-1185">Reference proteome</keyword>
<keyword evidence="1" id="KW-0732">Signal</keyword>
<dbReference type="Pfam" id="PF13472">
    <property type="entry name" value="Lipase_GDSL_2"/>
    <property type="match status" value="1"/>
</dbReference>
<sequence>MSSSASARRIHRRLMRSSLAAALLALAVPVLVAPGSTASAASAVNRYVALGDSYAAGIGIPNDKGAPAGCDRSDHNYATLTGQALAVPQVVDVTCGGATTVEMTQPQTVSGGTNPPQLDALTADTDLVTLQIGGNDIGFGNILQSCIGASLTNPFGSPCRDQYTAGGTDQLAQRIAATAPKIAAAVQAIRERAPHAKVLVLGYPAILPDAGWGCWPSVPIAFGDTPYLRDKQKALNSMIAQNAKAQGATYVDVYKPSIGHDACQGNGRWVEGLNQQTPFHPNATGHQGMAAAIKSSLS</sequence>
<accession>A0ABP9I0E8</accession>
<reference evidence="4" key="1">
    <citation type="journal article" date="2019" name="Int. J. Syst. Evol. Microbiol.">
        <title>The Global Catalogue of Microorganisms (GCM) 10K type strain sequencing project: providing services to taxonomists for standard genome sequencing and annotation.</title>
        <authorList>
            <consortium name="The Broad Institute Genomics Platform"/>
            <consortium name="The Broad Institute Genome Sequencing Center for Infectious Disease"/>
            <person name="Wu L."/>
            <person name="Ma J."/>
        </authorList>
    </citation>
    <scope>NUCLEOTIDE SEQUENCE [LARGE SCALE GENOMIC DNA]</scope>
    <source>
        <strain evidence="4">JCM 17986</strain>
    </source>
</reference>
<dbReference type="Proteomes" id="UP001500466">
    <property type="component" value="Unassembled WGS sequence"/>
</dbReference>
<evidence type="ECO:0000313" key="3">
    <source>
        <dbReference type="EMBL" id="GAA4983877.1"/>
    </source>
</evidence>
<evidence type="ECO:0000313" key="4">
    <source>
        <dbReference type="Proteomes" id="UP001500466"/>
    </source>
</evidence>
<dbReference type="RefSeq" id="WP_345679078.1">
    <property type="nucleotide sequence ID" value="NZ_BAABHS010000027.1"/>
</dbReference>
<dbReference type="PANTHER" id="PTHR37981">
    <property type="entry name" value="LIPASE 2"/>
    <property type="match status" value="1"/>
</dbReference>
<evidence type="ECO:0000256" key="1">
    <source>
        <dbReference type="SAM" id="SignalP"/>
    </source>
</evidence>
<comment type="caution">
    <text evidence="3">The sequence shown here is derived from an EMBL/GenBank/DDBJ whole genome shotgun (WGS) entry which is preliminary data.</text>
</comment>
<dbReference type="InterPro" id="IPR013830">
    <property type="entry name" value="SGNH_hydro"/>
</dbReference>
<dbReference type="PANTHER" id="PTHR37981:SF1">
    <property type="entry name" value="SGNH HYDROLASE-TYPE ESTERASE DOMAIN-CONTAINING PROTEIN"/>
    <property type="match status" value="1"/>
</dbReference>
<dbReference type="Gene3D" id="3.40.50.1110">
    <property type="entry name" value="SGNH hydrolase"/>
    <property type="match status" value="1"/>
</dbReference>
<dbReference type="CDD" id="cd01823">
    <property type="entry name" value="SEST_like"/>
    <property type="match status" value="1"/>
</dbReference>
<name>A0ABP9I0E8_9ACTN</name>
<dbReference type="PROSITE" id="PS51318">
    <property type="entry name" value="TAT"/>
    <property type="match status" value="1"/>
</dbReference>
<dbReference type="GO" id="GO:0016787">
    <property type="term" value="F:hydrolase activity"/>
    <property type="evidence" value="ECO:0007669"/>
    <property type="project" value="UniProtKB-KW"/>
</dbReference>
<feature type="domain" description="SGNH hydrolase-type esterase" evidence="2">
    <location>
        <begin position="49"/>
        <end position="287"/>
    </location>
</feature>
<dbReference type="SUPFAM" id="SSF52266">
    <property type="entry name" value="SGNH hydrolase"/>
    <property type="match status" value="1"/>
</dbReference>